<reference evidence="2 3" key="1">
    <citation type="submission" date="2024-01" db="EMBL/GenBank/DDBJ databases">
        <authorList>
            <person name="Kunselman E."/>
        </authorList>
    </citation>
    <scope>NUCLEOTIDE SEQUENCE [LARGE SCALE GENOMIC DNA]</scope>
    <source>
        <strain evidence="2">2 abalone samples</strain>
    </source>
</reference>
<proteinExistence type="predicted"/>
<evidence type="ECO:0000313" key="3">
    <source>
        <dbReference type="Proteomes" id="UP001314181"/>
    </source>
</evidence>
<dbReference type="SUPFAM" id="SSF82866">
    <property type="entry name" value="Multidrug efflux transporter AcrB transmembrane domain"/>
    <property type="match status" value="1"/>
</dbReference>
<dbReference type="EMBL" id="CAWVOK010000002">
    <property type="protein sequence ID" value="CAK8162293.1"/>
    <property type="molecule type" value="Genomic_DNA"/>
</dbReference>
<dbReference type="Gene3D" id="1.20.1640.10">
    <property type="entry name" value="Multidrug efflux transporter AcrB transmembrane domain"/>
    <property type="match status" value="1"/>
</dbReference>
<organism evidence="2 3">
    <name type="scientific">Candidatus Xenohaliotis californiensis</name>
    <dbReference type="NCBI Taxonomy" id="84677"/>
    <lineage>
        <taxon>Bacteria</taxon>
        <taxon>Pseudomonadati</taxon>
        <taxon>Pseudomonadota</taxon>
        <taxon>Alphaproteobacteria</taxon>
        <taxon>Rickettsiales</taxon>
        <taxon>Anaplasmataceae</taxon>
        <taxon>Candidatus Xenohaliotis</taxon>
    </lineage>
</organism>
<evidence type="ECO:0000256" key="1">
    <source>
        <dbReference type="SAM" id="Phobius"/>
    </source>
</evidence>
<comment type="caution">
    <text evidence="2">The sequence shown here is derived from an EMBL/GenBank/DDBJ whole genome shotgun (WGS) entry which is preliminary data.</text>
</comment>
<evidence type="ECO:0000313" key="2">
    <source>
        <dbReference type="EMBL" id="CAK8162293.1"/>
    </source>
</evidence>
<feature type="transmembrane region" description="Helical" evidence="1">
    <location>
        <begin position="31"/>
        <end position="53"/>
    </location>
</feature>
<keyword evidence="1" id="KW-1133">Transmembrane helix</keyword>
<keyword evidence="3" id="KW-1185">Reference proteome</keyword>
<name>A0ABP0EUV9_9RICK</name>
<keyword evidence="1" id="KW-0812">Transmembrane</keyword>
<keyword evidence="1" id="KW-0472">Membrane</keyword>
<gene>
    <name evidence="2" type="ORF">CAXC1_110001</name>
</gene>
<sequence length="59" mass="6675">MVLGVSIDFFSFKIFFNPPSSQWWVQLSSSIAGGLSFATLITLFFTPCVVYVLDSYKDR</sequence>
<accession>A0ABP0EUV9</accession>
<protein>
    <submittedName>
        <fullName evidence="2">Uncharacterized protein</fullName>
    </submittedName>
</protein>
<dbReference type="Proteomes" id="UP001314181">
    <property type="component" value="Unassembled WGS sequence"/>
</dbReference>